<dbReference type="OrthoDB" id="431691at2759"/>
<reference evidence="6" key="1">
    <citation type="submission" date="2021-12" db="EMBL/GenBank/DDBJ databases">
        <authorList>
            <person name="King R."/>
        </authorList>
    </citation>
    <scope>NUCLEOTIDE SEQUENCE</scope>
</reference>
<protein>
    <recommendedName>
        <fullName evidence="4">Large ribosomal subunit protein bL34m</fullName>
    </recommendedName>
    <alternativeName>
        <fullName evidence="5">39S ribosomal protein L34, mitochondrial</fullName>
    </alternativeName>
</protein>
<evidence type="ECO:0000256" key="1">
    <source>
        <dbReference type="ARBA" id="ARBA00010111"/>
    </source>
</evidence>
<evidence type="ECO:0000313" key="7">
    <source>
        <dbReference type="Proteomes" id="UP001154078"/>
    </source>
</evidence>
<dbReference type="FunFam" id="1.10.287.3980:FF:000001">
    <property type="entry name" value="Mitochondrial ribosomal protein L34"/>
    <property type="match status" value="1"/>
</dbReference>
<dbReference type="AlphaFoldDB" id="A0A9P0AU79"/>
<evidence type="ECO:0000256" key="2">
    <source>
        <dbReference type="ARBA" id="ARBA00022980"/>
    </source>
</evidence>
<keyword evidence="3" id="KW-0687">Ribonucleoprotein</keyword>
<keyword evidence="7" id="KW-1185">Reference proteome</keyword>
<comment type="similarity">
    <text evidence="1">Belongs to the bacterial ribosomal protein bL34 family.</text>
</comment>
<keyword evidence="2" id="KW-0689">Ribosomal protein</keyword>
<evidence type="ECO:0000313" key="6">
    <source>
        <dbReference type="EMBL" id="CAH0549013.1"/>
    </source>
</evidence>
<dbReference type="Proteomes" id="UP001154078">
    <property type="component" value="Chromosome 10"/>
</dbReference>
<dbReference type="PANTHER" id="PTHR14503">
    <property type="entry name" value="MITOCHONDRIAL RIBOSOMAL PROTEIN 34 FAMILY MEMBER"/>
    <property type="match status" value="1"/>
</dbReference>
<dbReference type="GO" id="GO:0005762">
    <property type="term" value="C:mitochondrial large ribosomal subunit"/>
    <property type="evidence" value="ECO:0007669"/>
    <property type="project" value="TreeGrafter"/>
</dbReference>
<dbReference type="Gene3D" id="1.10.287.3980">
    <property type="match status" value="1"/>
</dbReference>
<accession>A0A9P0AU79</accession>
<name>A0A9P0AU79_BRAAE</name>
<dbReference type="EMBL" id="OV121141">
    <property type="protein sequence ID" value="CAH0549013.1"/>
    <property type="molecule type" value="Genomic_DNA"/>
</dbReference>
<evidence type="ECO:0000256" key="5">
    <source>
        <dbReference type="ARBA" id="ARBA00035434"/>
    </source>
</evidence>
<dbReference type="InterPro" id="IPR000271">
    <property type="entry name" value="Ribosomal_bL34"/>
</dbReference>
<dbReference type="PANTHER" id="PTHR14503:SF4">
    <property type="entry name" value="LARGE RIBOSOMAL SUBUNIT PROTEIN BL34M"/>
    <property type="match status" value="1"/>
</dbReference>
<evidence type="ECO:0000256" key="3">
    <source>
        <dbReference type="ARBA" id="ARBA00023274"/>
    </source>
</evidence>
<dbReference type="Pfam" id="PF00468">
    <property type="entry name" value="Ribosomal_L34"/>
    <property type="match status" value="1"/>
</dbReference>
<gene>
    <name evidence="6" type="ORF">MELIAE_LOCUS2325</name>
</gene>
<dbReference type="GO" id="GO:0003735">
    <property type="term" value="F:structural constituent of ribosome"/>
    <property type="evidence" value="ECO:0007669"/>
    <property type="project" value="InterPro"/>
</dbReference>
<dbReference type="NCBIfam" id="TIGR01030">
    <property type="entry name" value="rpmH_bact"/>
    <property type="match status" value="1"/>
</dbReference>
<dbReference type="GO" id="GO:0006412">
    <property type="term" value="P:translation"/>
    <property type="evidence" value="ECO:0007669"/>
    <property type="project" value="InterPro"/>
</dbReference>
<proteinExistence type="inferred from homology"/>
<organism evidence="6 7">
    <name type="scientific">Brassicogethes aeneus</name>
    <name type="common">Rape pollen beetle</name>
    <name type="synonym">Meligethes aeneus</name>
    <dbReference type="NCBI Taxonomy" id="1431903"/>
    <lineage>
        <taxon>Eukaryota</taxon>
        <taxon>Metazoa</taxon>
        <taxon>Ecdysozoa</taxon>
        <taxon>Arthropoda</taxon>
        <taxon>Hexapoda</taxon>
        <taxon>Insecta</taxon>
        <taxon>Pterygota</taxon>
        <taxon>Neoptera</taxon>
        <taxon>Endopterygota</taxon>
        <taxon>Coleoptera</taxon>
        <taxon>Polyphaga</taxon>
        <taxon>Cucujiformia</taxon>
        <taxon>Nitidulidae</taxon>
        <taxon>Meligethinae</taxon>
        <taxon>Brassicogethes</taxon>
    </lineage>
</organism>
<evidence type="ECO:0000256" key="4">
    <source>
        <dbReference type="ARBA" id="ARBA00035274"/>
    </source>
</evidence>
<sequence>MANLIKYIPGLFSNVHKFLPTTSKFHSLTQQATSAVNPGGLFSLATRNIIRIHFPRPSENKRVKRHGYKHRMSTKEGRRVIMNRILKGRYVITH</sequence>